<dbReference type="Gene3D" id="2.40.30.170">
    <property type="match status" value="1"/>
</dbReference>
<reference evidence="11" key="1">
    <citation type="journal article" date="2009" name="PLoS ONE">
        <title>Methylobacterium genome sequences: a reference blueprint to investigate microbial metabolism of C1 compounds from natural and industrial sources.</title>
        <authorList>
            <person name="Vuilleumier S."/>
            <person name="Chistoserdova L."/>
            <person name="Lee M.-C."/>
            <person name="Bringel F."/>
            <person name="Lajus A."/>
            <person name="Zhou Y."/>
            <person name="Gourion B."/>
            <person name="Barbe V."/>
            <person name="Chang J."/>
            <person name="Cruveiller S."/>
            <person name="Dossat C."/>
            <person name="Gillett W."/>
            <person name="Gruffaz C."/>
            <person name="Haugen E."/>
            <person name="Hourcade E."/>
            <person name="Levy R."/>
            <person name="Mangenot S."/>
            <person name="Muller E."/>
            <person name="Nadalig T."/>
            <person name="Pagni M."/>
            <person name="Penny C."/>
            <person name="Peyraud R."/>
            <person name="Robinson D.G."/>
            <person name="Roche D."/>
            <person name="Rouy Z."/>
            <person name="Saenampechek C."/>
            <person name="Salvignol G."/>
            <person name="Vallenet D."/>
            <person name="Wu Z."/>
            <person name="Marx C.J."/>
            <person name="Vorholt J.A."/>
            <person name="Olson M.V."/>
            <person name="Kaul R."/>
            <person name="Weissenbach J."/>
            <person name="Medigue C."/>
            <person name="Lidstrom M.E."/>
        </authorList>
    </citation>
    <scope>NUCLEOTIDE SEQUENCE [LARGE SCALE GENOMIC DNA]</scope>
    <source>
        <strain evidence="11">DSM 6343 / CIP 106787 / DM4</strain>
    </source>
</reference>
<dbReference type="HOGENOM" id="CLU_018816_13_0_5"/>
<dbReference type="FunFam" id="2.40.420.20:FF:000006">
    <property type="entry name" value="RND family efflux transporter MFP subunit"/>
    <property type="match status" value="1"/>
</dbReference>
<protein>
    <submittedName>
        <fullName evidence="10">RND efflux transporter, MFP subunit</fullName>
    </submittedName>
</protein>
<dbReference type="GeneID" id="72987676"/>
<evidence type="ECO:0000259" key="8">
    <source>
        <dbReference type="Pfam" id="PF25973"/>
    </source>
</evidence>
<accession>C7C864</accession>
<dbReference type="Proteomes" id="UP000008070">
    <property type="component" value="Chromosome"/>
</dbReference>
<dbReference type="GO" id="GO:0046914">
    <property type="term" value="F:transition metal ion binding"/>
    <property type="evidence" value="ECO:0007669"/>
    <property type="project" value="TreeGrafter"/>
</dbReference>
<dbReference type="SUPFAM" id="SSF111369">
    <property type="entry name" value="HlyD-like secretion proteins"/>
    <property type="match status" value="1"/>
</dbReference>
<dbReference type="GO" id="GO:0016020">
    <property type="term" value="C:membrane"/>
    <property type="evidence" value="ECO:0007669"/>
    <property type="project" value="InterPro"/>
</dbReference>
<dbReference type="InterPro" id="IPR058647">
    <property type="entry name" value="BSH_CzcB-like"/>
</dbReference>
<keyword evidence="2" id="KW-0813">Transport</keyword>
<keyword evidence="4" id="KW-0105">Cadmium resistance</keyword>
<comment type="similarity">
    <text evidence="1">Belongs to the membrane fusion protein (MFP) (TC 8.A.1) family.</text>
</comment>
<evidence type="ECO:0000313" key="11">
    <source>
        <dbReference type="Proteomes" id="UP000008070"/>
    </source>
</evidence>
<dbReference type="PANTHER" id="PTHR30097">
    <property type="entry name" value="CATION EFFLUX SYSTEM PROTEIN CUSB"/>
    <property type="match status" value="1"/>
</dbReference>
<dbReference type="Gene3D" id="2.40.420.20">
    <property type="match status" value="1"/>
</dbReference>
<dbReference type="KEGG" id="mdi:METDI0329"/>
<name>C7C864_METED</name>
<evidence type="ECO:0000259" key="9">
    <source>
        <dbReference type="Pfam" id="PF25975"/>
    </source>
</evidence>
<dbReference type="EMBL" id="FP103042">
    <property type="protein sequence ID" value="CAX21994.1"/>
    <property type="molecule type" value="Genomic_DNA"/>
</dbReference>
<dbReference type="InterPro" id="IPR058792">
    <property type="entry name" value="Beta-barrel_RND_2"/>
</dbReference>
<dbReference type="InterPro" id="IPR058649">
    <property type="entry name" value="CzcB_C"/>
</dbReference>
<dbReference type="GO" id="GO:0046686">
    <property type="term" value="P:response to cadmium ion"/>
    <property type="evidence" value="ECO:0007669"/>
    <property type="project" value="UniProtKB-KW"/>
</dbReference>
<evidence type="ECO:0000313" key="10">
    <source>
        <dbReference type="EMBL" id="CAX21994.1"/>
    </source>
</evidence>
<evidence type="ECO:0000259" key="7">
    <source>
        <dbReference type="Pfam" id="PF25954"/>
    </source>
</evidence>
<proteinExistence type="inferred from homology"/>
<sequence>MLKRLLIIPLAVVSGFLIATWWPAGPDALRALLTGPRHEHAIARPEVKPASIPERSGLVRLSGEQVARAGIRVSPVGEGRLSRHLHVPGTIVPRADGTARIAVKTTGTVVELRKGLGDKVAKGEVVALLDSREIADAKGEYLAARVTAALQKTLYERDKELWDKRVSSEQQYLRSQASYQDLKVKEEAARRKLTFLGLSQAEIQALPNQPEAQFERQEIRSPLSGKVVERRVDLGAAVGRDNLETELYSVVDLSTVWIDLAVSPSDLPLVREGQTVVVRVDATGQAARGRIVFIVPVLDQATRAARVVAELANPDEIWRPGSFVAAEIAISDKPVPVLIPATAIQTVEGKPTVFVRVADGFETRPVRLGRSDDDGVEVTAGLEPGEFIAVANTFTLKSELGKVAAED</sequence>
<comment type="function">
    <text evidence="5">CzcA and CzcB together would act in zinc efflux nearly as effectively as the complete czc efflux system (CzcABC). The CzcB protein is thought to funnel zinc cations to the CzcA transport protein.</text>
</comment>
<gene>
    <name evidence="10" type="ORF">METD_I0329</name>
</gene>
<evidence type="ECO:0000256" key="4">
    <source>
        <dbReference type="ARBA" id="ARBA00043263"/>
    </source>
</evidence>
<feature type="domain" description="CzcB-like barrel-sandwich hybrid" evidence="8">
    <location>
        <begin position="98"/>
        <end position="242"/>
    </location>
</feature>
<dbReference type="NCBIfam" id="TIGR01730">
    <property type="entry name" value="RND_mfp"/>
    <property type="match status" value="1"/>
</dbReference>
<organism evidence="10 11">
    <name type="scientific">Methylorubrum extorquens (strain DSM 6343 / CIP 106787 / DM4)</name>
    <name type="common">Methylobacterium extorquens</name>
    <dbReference type="NCBI Taxonomy" id="661410"/>
    <lineage>
        <taxon>Bacteria</taxon>
        <taxon>Pseudomonadati</taxon>
        <taxon>Pseudomonadota</taxon>
        <taxon>Alphaproteobacteria</taxon>
        <taxon>Hyphomicrobiales</taxon>
        <taxon>Methylobacteriaceae</taxon>
        <taxon>Methylorubrum</taxon>
    </lineage>
</organism>
<dbReference type="Pfam" id="PF25954">
    <property type="entry name" value="Beta-barrel_RND_2"/>
    <property type="match status" value="1"/>
</dbReference>
<dbReference type="AlphaFoldDB" id="C7C864"/>
<evidence type="ECO:0000259" key="6">
    <source>
        <dbReference type="Pfam" id="PF25893"/>
    </source>
</evidence>
<feature type="domain" description="CzcB-like alpha-helical hairpin" evidence="6">
    <location>
        <begin position="136"/>
        <end position="194"/>
    </location>
</feature>
<feature type="domain" description="CzcB-like C-terminal circularly permuted SH3-like" evidence="9">
    <location>
        <begin position="337"/>
        <end position="397"/>
    </location>
</feature>
<dbReference type="Pfam" id="PF25893">
    <property type="entry name" value="HH_CzcB"/>
    <property type="match status" value="1"/>
</dbReference>
<keyword evidence="3" id="KW-0862">Zinc</keyword>
<dbReference type="GO" id="GO:0022857">
    <property type="term" value="F:transmembrane transporter activity"/>
    <property type="evidence" value="ECO:0007669"/>
    <property type="project" value="InterPro"/>
</dbReference>
<dbReference type="PANTHER" id="PTHR30097:SF4">
    <property type="entry name" value="SLR6042 PROTEIN"/>
    <property type="match status" value="1"/>
</dbReference>
<evidence type="ECO:0000256" key="1">
    <source>
        <dbReference type="ARBA" id="ARBA00009477"/>
    </source>
</evidence>
<dbReference type="Pfam" id="PF25975">
    <property type="entry name" value="CzcB_C"/>
    <property type="match status" value="1"/>
</dbReference>
<dbReference type="Gene3D" id="2.40.50.100">
    <property type="match status" value="1"/>
</dbReference>
<dbReference type="Pfam" id="PF25973">
    <property type="entry name" value="BSH_CzcB"/>
    <property type="match status" value="1"/>
</dbReference>
<evidence type="ECO:0000256" key="3">
    <source>
        <dbReference type="ARBA" id="ARBA00022833"/>
    </source>
</evidence>
<feature type="domain" description="CusB-like beta-barrel" evidence="7">
    <location>
        <begin position="255"/>
        <end position="328"/>
    </location>
</feature>
<dbReference type="InterPro" id="IPR058648">
    <property type="entry name" value="HH_CzcB-like"/>
</dbReference>
<dbReference type="RefSeq" id="WP_012779131.1">
    <property type="nucleotide sequence ID" value="NC_012988.1"/>
</dbReference>
<dbReference type="GO" id="GO:0030288">
    <property type="term" value="C:outer membrane-bounded periplasmic space"/>
    <property type="evidence" value="ECO:0007669"/>
    <property type="project" value="TreeGrafter"/>
</dbReference>
<dbReference type="InterPro" id="IPR051909">
    <property type="entry name" value="MFP_Cation_Efflux"/>
</dbReference>
<dbReference type="GO" id="GO:0015679">
    <property type="term" value="P:plasma membrane copper ion transport"/>
    <property type="evidence" value="ECO:0007669"/>
    <property type="project" value="TreeGrafter"/>
</dbReference>
<evidence type="ECO:0000256" key="5">
    <source>
        <dbReference type="ARBA" id="ARBA00058766"/>
    </source>
</evidence>
<evidence type="ECO:0000256" key="2">
    <source>
        <dbReference type="ARBA" id="ARBA00022448"/>
    </source>
</evidence>
<dbReference type="InterPro" id="IPR006143">
    <property type="entry name" value="RND_pump_MFP"/>
</dbReference>
<dbReference type="FunFam" id="2.40.30.170:FF:000010">
    <property type="entry name" value="Efflux RND transporter periplasmic adaptor subunit"/>
    <property type="match status" value="1"/>
</dbReference>
<dbReference type="GO" id="GO:0060003">
    <property type="term" value="P:copper ion export"/>
    <property type="evidence" value="ECO:0007669"/>
    <property type="project" value="TreeGrafter"/>
</dbReference>